<dbReference type="Pfam" id="PF02049">
    <property type="entry name" value="FliE"/>
    <property type="match status" value="1"/>
</dbReference>
<dbReference type="GO" id="GO:0071973">
    <property type="term" value="P:bacterial-type flagellum-dependent cell motility"/>
    <property type="evidence" value="ECO:0007669"/>
    <property type="project" value="InterPro"/>
</dbReference>
<keyword evidence="5" id="KW-0969">Cilium</keyword>
<reference evidence="5 6" key="1">
    <citation type="submission" date="2020-06" db="EMBL/GenBank/DDBJ databases">
        <title>Oricola thermophila sp. nov. isolated from a tidal sediments.</title>
        <authorList>
            <person name="Kwon K.K."/>
            <person name="Yang S.-H."/>
            <person name="Park M.-J."/>
        </authorList>
    </citation>
    <scope>NUCLEOTIDE SEQUENCE [LARGE SCALE GENOMIC DNA]</scope>
    <source>
        <strain evidence="5 6">MEBiC13590</strain>
    </source>
</reference>
<keyword evidence="5" id="KW-0282">Flagellum</keyword>
<name>A0A6N1VIT7_9HYPH</name>
<dbReference type="PANTHER" id="PTHR34653">
    <property type="match status" value="1"/>
</dbReference>
<gene>
    <name evidence="4" type="primary">fliE</name>
    <name evidence="5" type="ORF">HTY61_14880</name>
</gene>
<dbReference type="HAMAP" id="MF_00724">
    <property type="entry name" value="FliE"/>
    <property type="match status" value="1"/>
</dbReference>
<comment type="subcellular location">
    <subcellularLocation>
        <location evidence="1 4">Bacterial flagellum basal body</location>
    </subcellularLocation>
</comment>
<organism evidence="5 6">
    <name type="scientific">Oricola thermophila</name>
    <dbReference type="NCBI Taxonomy" id="2742145"/>
    <lineage>
        <taxon>Bacteria</taxon>
        <taxon>Pseudomonadati</taxon>
        <taxon>Pseudomonadota</taxon>
        <taxon>Alphaproteobacteria</taxon>
        <taxon>Hyphomicrobiales</taxon>
        <taxon>Ahrensiaceae</taxon>
        <taxon>Oricola</taxon>
    </lineage>
</organism>
<sequence length="106" mass="10990">MEPTIAIAGIRGFDPTSSSLDASASAVPTTGVASGPTFVEALQSAARTTISDLRNAEQISLQALTGNADVRDVADAVMSAEQNLQAAIAIRDKIVTAFLEISRMQI</sequence>
<dbReference type="AlphaFoldDB" id="A0A6N1VIT7"/>
<keyword evidence="5" id="KW-0966">Cell projection</keyword>
<evidence type="ECO:0000256" key="3">
    <source>
        <dbReference type="ARBA" id="ARBA00023143"/>
    </source>
</evidence>
<accession>A0A6N1VIT7</accession>
<proteinExistence type="inferred from homology"/>
<evidence type="ECO:0000256" key="1">
    <source>
        <dbReference type="ARBA" id="ARBA00004117"/>
    </source>
</evidence>
<dbReference type="GO" id="GO:0003774">
    <property type="term" value="F:cytoskeletal motor activity"/>
    <property type="evidence" value="ECO:0007669"/>
    <property type="project" value="InterPro"/>
</dbReference>
<comment type="similarity">
    <text evidence="2 4">Belongs to the FliE family.</text>
</comment>
<dbReference type="Proteomes" id="UP000509367">
    <property type="component" value="Chromosome"/>
</dbReference>
<keyword evidence="6" id="KW-1185">Reference proteome</keyword>
<evidence type="ECO:0000256" key="4">
    <source>
        <dbReference type="HAMAP-Rule" id="MF_00724"/>
    </source>
</evidence>
<dbReference type="KEGG" id="orm:HTY61_14880"/>
<keyword evidence="3 4" id="KW-0975">Bacterial flagellum</keyword>
<protein>
    <recommendedName>
        <fullName evidence="4">Flagellar hook-basal body complex protein FliE</fullName>
    </recommendedName>
</protein>
<evidence type="ECO:0000313" key="6">
    <source>
        <dbReference type="Proteomes" id="UP000509367"/>
    </source>
</evidence>
<dbReference type="EMBL" id="CP054836">
    <property type="protein sequence ID" value="QKV19645.1"/>
    <property type="molecule type" value="Genomic_DNA"/>
</dbReference>
<dbReference type="PANTHER" id="PTHR34653:SF1">
    <property type="entry name" value="FLAGELLAR HOOK-BASAL BODY COMPLEX PROTEIN FLIE"/>
    <property type="match status" value="1"/>
</dbReference>
<dbReference type="GO" id="GO:0005198">
    <property type="term" value="F:structural molecule activity"/>
    <property type="evidence" value="ECO:0007669"/>
    <property type="project" value="InterPro"/>
</dbReference>
<dbReference type="GO" id="GO:0009425">
    <property type="term" value="C:bacterial-type flagellum basal body"/>
    <property type="evidence" value="ECO:0007669"/>
    <property type="project" value="UniProtKB-SubCell"/>
</dbReference>
<evidence type="ECO:0000313" key="5">
    <source>
        <dbReference type="EMBL" id="QKV19645.1"/>
    </source>
</evidence>
<evidence type="ECO:0000256" key="2">
    <source>
        <dbReference type="ARBA" id="ARBA00009272"/>
    </source>
</evidence>
<dbReference type="InterPro" id="IPR001624">
    <property type="entry name" value="FliE"/>
</dbReference>
<dbReference type="RefSeq" id="WP_175277537.1">
    <property type="nucleotide sequence ID" value="NZ_CP054836.1"/>
</dbReference>